<protein>
    <submittedName>
        <fullName evidence="2">UspA domain protein</fullName>
    </submittedName>
</protein>
<name>M0P5I5_9EURY</name>
<organism evidence="2 3">
    <name type="scientific">Halorubrum distributum JCM 13561</name>
    <dbReference type="NCBI Taxonomy" id="1227483"/>
    <lineage>
        <taxon>Archaea</taxon>
        <taxon>Methanobacteriati</taxon>
        <taxon>Methanobacteriota</taxon>
        <taxon>Stenosarchaea group</taxon>
        <taxon>Halobacteria</taxon>
        <taxon>Halobacteriales</taxon>
        <taxon>Haloferacaceae</taxon>
        <taxon>Halorubrum</taxon>
        <taxon>Halorubrum distributum group</taxon>
    </lineage>
</organism>
<dbReference type="EMBL" id="AOJF01000022">
    <property type="protein sequence ID" value="EMA64085.1"/>
    <property type="molecule type" value="Genomic_DNA"/>
</dbReference>
<sequence>MFGPLEDTLVNDELFERILVPIAGPDDAEATARALRPHLDSGTTLIVTHVTRGESGETTIKTGRDQFAGATYDTFFDILYRDDLEFEWLTLEAQEVAAGLIDAVGMTEATLVAFTPRDIDSWKRTITGDPGGRLIREADVPVMVFPDRRA</sequence>
<proteinExistence type="predicted"/>
<dbReference type="Proteomes" id="UP000011581">
    <property type="component" value="Unassembled WGS sequence"/>
</dbReference>
<dbReference type="InterPro" id="IPR014729">
    <property type="entry name" value="Rossmann-like_a/b/a_fold"/>
</dbReference>
<comment type="caution">
    <text evidence="2">The sequence shown here is derived from an EMBL/GenBank/DDBJ whole genome shotgun (WGS) entry which is preliminary data.</text>
</comment>
<evidence type="ECO:0000259" key="1">
    <source>
        <dbReference type="Pfam" id="PF00582"/>
    </source>
</evidence>
<evidence type="ECO:0000313" key="2">
    <source>
        <dbReference type="EMBL" id="EMA64085.1"/>
    </source>
</evidence>
<evidence type="ECO:0000313" key="3">
    <source>
        <dbReference type="Proteomes" id="UP000011581"/>
    </source>
</evidence>
<dbReference type="AlphaFoldDB" id="M0P5I5"/>
<dbReference type="Gene3D" id="3.40.50.620">
    <property type="entry name" value="HUPs"/>
    <property type="match status" value="1"/>
</dbReference>
<dbReference type="SUPFAM" id="SSF52402">
    <property type="entry name" value="Adenine nucleotide alpha hydrolases-like"/>
    <property type="match status" value="1"/>
</dbReference>
<dbReference type="Pfam" id="PF00582">
    <property type="entry name" value="Usp"/>
    <property type="match status" value="1"/>
</dbReference>
<gene>
    <name evidence="2" type="ORF">C470_02200</name>
</gene>
<dbReference type="InterPro" id="IPR006016">
    <property type="entry name" value="UspA"/>
</dbReference>
<accession>M0P5I5</accession>
<reference evidence="2 3" key="1">
    <citation type="journal article" date="2014" name="PLoS Genet.">
        <title>Phylogenetically driven sequencing of extremely halophilic archaea reveals strategies for static and dynamic osmo-response.</title>
        <authorList>
            <person name="Becker E.A."/>
            <person name="Seitzer P.M."/>
            <person name="Tritt A."/>
            <person name="Larsen D."/>
            <person name="Krusor M."/>
            <person name="Yao A.I."/>
            <person name="Wu D."/>
            <person name="Madern D."/>
            <person name="Eisen J.A."/>
            <person name="Darling A.E."/>
            <person name="Facciotti M.T."/>
        </authorList>
    </citation>
    <scope>NUCLEOTIDE SEQUENCE [LARGE SCALE GENOMIC DNA]</scope>
    <source>
        <strain evidence="2 3">JCM 13561</strain>
    </source>
</reference>
<feature type="domain" description="UspA" evidence="1">
    <location>
        <begin position="15"/>
        <end position="146"/>
    </location>
</feature>
<dbReference type="PATRIC" id="fig|1227483.3.peg.422"/>